<dbReference type="EC" id="2.1.1.163" evidence="2"/>
<dbReference type="Proteomes" id="UP000254707">
    <property type="component" value="Unassembled WGS sequence"/>
</dbReference>
<keyword evidence="2" id="KW-0808">Transferase</keyword>
<evidence type="ECO:0000313" key="2">
    <source>
        <dbReference type="EMBL" id="SUM81718.1"/>
    </source>
</evidence>
<name>A0A380HHJ8_STASA</name>
<dbReference type="Gene3D" id="3.40.50.150">
    <property type="entry name" value="Vaccinia Virus protein VP39"/>
    <property type="match status" value="1"/>
</dbReference>
<dbReference type="GO" id="GO:0032259">
    <property type="term" value="P:methylation"/>
    <property type="evidence" value="ECO:0007669"/>
    <property type="project" value="UniProtKB-KW"/>
</dbReference>
<dbReference type="SUPFAM" id="SSF53335">
    <property type="entry name" value="S-adenosyl-L-methionine-dependent methyltransferases"/>
    <property type="match status" value="1"/>
</dbReference>
<dbReference type="RefSeq" id="WP_115340414.1">
    <property type="nucleotide sequence ID" value="NZ_JAJGNQ010000004.1"/>
</dbReference>
<dbReference type="InterPro" id="IPR029063">
    <property type="entry name" value="SAM-dependent_MTases_sf"/>
</dbReference>
<dbReference type="PANTHER" id="PTHR43861:SF1">
    <property type="entry name" value="TRANS-ACONITATE 2-METHYLTRANSFERASE"/>
    <property type="match status" value="1"/>
</dbReference>
<gene>
    <name evidence="2" type="primary">ubiE_1</name>
    <name evidence="2" type="ORF">NCTC7688_00211</name>
</gene>
<dbReference type="Pfam" id="PF13847">
    <property type="entry name" value="Methyltransf_31"/>
    <property type="match status" value="1"/>
</dbReference>
<accession>A0A380HHJ8</accession>
<evidence type="ECO:0000313" key="3">
    <source>
        <dbReference type="Proteomes" id="UP000254707"/>
    </source>
</evidence>
<dbReference type="EMBL" id="UHED01000001">
    <property type="protein sequence ID" value="SUM81718.1"/>
    <property type="molecule type" value="Genomic_DNA"/>
</dbReference>
<dbReference type="GO" id="GO:0043770">
    <property type="term" value="F:demethylmenaquinone methyltransferase activity"/>
    <property type="evidence" value="ECO:0007669"/>
    <property type="project" value="UniProtKB-EC"/>
</dbReference>
<dbReference type="CDD" id="cd02440">
    <property type="entry name" value="AdoMet_MTases"/>
    <property type="match status" value="1"/>
</dbReference>
<protein>
    <submittedName>
        <fullName evidence="2">Putative methyltransferase</fullName>
        <ecNumber evidence="2">2.1.1.163</ecNumber>
    </submittedName>
</protein>
<organism evidence="2 3">
    <name type="scientific">Staphylococcus saprophyticus</name>
    <dbReference type="NCBI Taxonomy" id="29385"/>
    <lineage>
        <taxon>Bacteria</taxon>
        <taxon>Bacillati</taxon>
        <taxon>Bacillota</taxon>
        <taxon>Bacilli</taxon>
        <taxon>Bacillales</taxon>
        <taxon>Staphylococcaceae</taxon>
        <taxon>Staphylococcus</taxon>
    </lineage>
</organism>
<reference evidence="2 3" key="1">
    <citation type="submission" date="2018-06" db="EMBL/GenBank/DDBJ databases">
        <authorList>
            <consortium name="Pathogen Informatics"/>
            <person name="Doyle S."/>
        </authorList>
    </citation>
    <scope>NUCLEOTIDE SEQUENCE [LARGE SCALE GENOMIC DNA]</scope>
    <source>
        <strain evidence="2 3">NCTC7688</strain>
    </source>
</reference>
<keyword evidence="2" id="KW-0489">Methyltransferase</keyword>
<evidence type="ECO:0000259" key="1">
    <source>
        <dbReference type="Pfam" id="PF13847"/>
    </source>
</evidence>
<feature type="domain" description="Methyltransferase" evidence="1">
    <location>
        <begin position="18"/>
        <end position="168"/>
    </location>
</feature>
<dbReference type="InterPro" id="IPR025714">
    <property type="entry name" value="Methyltranfer_dom"/>
</dbReference>
<sequence>MQKRNDFIVKLLEKASIQNGMRVLDVGCATGEVTQIVANKVGDQGEVIGVDMNQDMLHMAEENKQFENVKYIKGDIYNLPKDIGKFDAIVGRSVLMYLPGAYEALNVLRGHLKPNGIFCFQESDAINSGVGADNLPMHQKAIQLVWKTVESEGGDIHIGQKLYTLFQKVGVVPVEFIAEAVIQTSDDNDLKWLIDIMATRMKERQVVKSSFSIEQFLNNLTNESEKHHSAFIRDMAFGICGRI</sequence>
<dbReference type="AlphaFoldDB" id="A0A380HHJ8"/>
<dbReference type="PANTHER" id="PTHR43861">
    <property type="entry name" value="TRANS-ACONITATE 2-METHYLTRANSFERASE-RELATED"/>
    <property type="match status" value="1"/>
</dbReference>
<proteinExistence type="predicted"/>